<proteinExistence type="inferred from homology"/>
<dbReference type="PATRIC" id="fig|1423775.4.peg.1438"/>
<reference evidence="3 4" key="1">
    <citation type="journal article" date="2015" name="Genome Announc.">
        <title>Expanding the biotechnology potential of lactobacilli through comparative genomics of 213 strains and associated genera.</title>
        <authorList>
            <person name="Sun Z."/>
            <person name="Harris H.M."/>
            <person name="McCann A."/>
            <person name="Guo C."/>
            <person name="Argimon S."/>
            <person name="Zhang W."/>
            <person name="Yang X."/>
            <person name="Jeffery I.B."/>
            <person name="Cooney J.C."/>
            <person name="Kagawa T.F."/>
            <person name="Liu W."/>
            <person name="Song Y."/>
            <person name="Salvetti E."/>
            <person name="Wrobel A."/>
            <person name="Rasinkangas P."/>
            <person name="Parkhill J."/>
            <person name="Rea M.C."/>
            <person name="O'Sullivan O."/>
            <person name="Ritari J."/>
            <person name="Douillard F.P."/>
            <person name="Paul Ross R."/>
            <person name="Yang R."/>
            <person name="Briner A.E."/>
            <person name="Felis G.E."/>
            <person name="de Vos W.M."/>
            <person name="Barrangou R."/>
            <person name="Klaenhammer T.R."/>
            <person name="Caufield P.W."/>
            <person name="Cui Y."/>
            <person name="Zhang H."/>
            <person name="O'Toole P.W."/>
        </authorList>
    </citation>
    <scope>NUCLEOTIDE SEQUENCE [LARGE SCALE GENOMIC DNA]</scope>
    <source>
        <strain evidence="3 4">DSM 19682</strain>
    </source>
</reference>
<dbReference type="Pfam" id="PF03816">
    <property type="entry name" value="LytR_cpsA_psr"/>
    <property type="match status" value="1"/>
</dbReference>
<dbReference type="Gene3D" id="3.40.630.190">
    <property type="entry name" value="LCP protein"/>
    <property type="match status" value="1"/>
</dbReference>
<feature type="domain" description="Cell envelope-related transcriptional attenuator" evidence="2">
    <location>
        <begin position="84"/>
        <end position="228"/>
    </location>
</feature>
<name>A0A0R1K609_9LACO</name>
<dbReference type="InterPro" id="IPR004474">
    <property type="entry name" value="LytR_CpsA_psr"/>
</dbReference>
<dbReference type="RefSeq" id="WP_034543312.1">
    <property type="nucleotide sequence ID" value="NZ_AZDZ01000019.1"/>
</dbReference>
<dbReference type="OrthoDB" id="27330at2"/>
<dbReference type="PANTHER" id="PTHR33392:SF6">
    <property type="entry name" value="POLYISOPRENYL-TEICHOIC ACID--PEPTIDOGLYCAN TEICHOIC ACID TRANSFERASE TAGU"/>
    <property type="match status" value="1"/>
</dbReference>
<comment type="caution">
    <text evidence="3">The sequence shown here is derived from an EMBL/GenBank/DDBJ whole genome shotgun (WGS) entry which is preliminary data.</text>
</comment>
<keyword evidence="4" id="KW-1185">Reference proteome</keyword>
<dbReference type="EMBL" id="AZDZ01000019">
    <property type="protein sequence ID" value="KRK79046.1"/>
    <property type="molecule type" value="Genomic_DNA"/>
</dbReference>
<comment type="similarity">
    <text evidence="1">Belongs to the LytR/CpsA/Psr (LCP) family.</text>
</comment>
<evidence type="ECO:0000259" key="2">
    <source>
        <dbReference type="Pfam" id="PF03816"/>
    </source>
</evidence>
<gene>
    <name evidence="3" type="ORF">FD03_GL001409</name>
</gene>
<dbReference type="NCBIfam" id="TIGR00350">
    <property type="entry name" value="lytR_cpsA_psr"/>
    <property type="match status" value="1"/>
</dbReference>
<protein>
    <submittedName>
        <fullName evidence="3">Transcriptional regulator</fullName>
    </submittedName>
</protein>
<dbReference type="Proteomes" id="UP000051248">
    <property type="component" value="Unassembled WGS sequence"/>
</dbReference>
<accession>A0A0R1K609</accession>
<dbReference type="eggNOG" id="COG1316">
    <property type="taxonomic scope" value="Bacteria"/>
</dbReference>
<sequence>MKRYNKKHILRNVLLSLLAFVLVGGLGLGLSRYREVKSAVNGSFDPVEIAGSRDTNALLKAKKPISVLLMGTDTSDFTRSYAGKTDTMMVLTIDPKTEKTTITSIPHDLAVKIPGYDKSPAQISAAYEHGQAKSSITTVQKLLNVPVDYYALINISGMEKVIDKIGGVDITPSNSFTSDGYSFEQGVKTHMDGAKALAYSQETSSSSTGYLAHESRQGTVMAAIMHRCTSIRALMNPSFLKTLSDEVQTNMTFDNMTTIIKNYKHFTEKVDDTHIAATTKTIDGQTFEVVSQKELQRVSDFIRGGLELKSEKTGNIQY</sequence>
<evidence type="ECO:0000313" key="4">
    <source>
        <dbReference type="Proteomes" id="UP000051248"/>
    </source>
</evidence>
<evidence type="ECO:0000313" key="3">
    <source>
        <dbReference type="EMBL" id="KRK79046.1"/>
    </source>
</evidence>
<dbReference type="STRING" id="1423775.FD03_GL001409"/>
<dbReference type="AlphaFoldDB" id="A0A0R1K609"/>
<dbReference type="PANTHER" id="PTHR33392">
    <property type="entry name" value="POLYISOPRENYL-TEICHOIC ACID--PEPTIDOGLYCAN TEICHOIC ACID TRANSFERASE TAGU"/>
    <property type="match status" value="1"/>
</dbReference>
<organism evidence="3 4">
    <name type="scientific">Companilactobacillus nodensis DSM 19682 = JCM 14932 = NBRC 107160</name>
    <dbReference type="NCBI Taxonomy" id="1423775"/>
    <lineage>
        <taxon>Bacteria</taxon>
        <taxon>Bacillati</taxon>
        <taxon>Bacillota</taxon>
        <taxon>Bacilli</taxon>
        <taxon>Lactobacillales</taxon>
        <taxon>Lactobacillaceae</taxon>
        <taxon>Companilactobacillus</taxon>
    </lineage>
</organism>
<evidence type="ECO:0000256" key="1">
    <source>
        <dbReference type="ARBA" id="ARBA00006068"/>
    </source>
</evidence>
<dbReference type="InterPro" id="IPR050922">
    <property type="entry name" value="LytR/CpsA/Psr_CW_biosynth"/>
</dbReference>